<comment type="caution">
    <text evidence="4">The sequence shown here is derived from an EMBL/GenBank/DDBJ whole genome shotgun (WGS) entry which is preliminary data.</text>
</comment>
<evidence type="ECO:0000256" key="2">
    <source>
        <dbReference type="ARBA" id="ARBA00022801"/>
    </source>
</evidence>
<evidence type="ECO:0000313" key="4">
    <source>
        <dbReference type="EMBL" id="MBD7944596.1"/>
    </source>
</evidence>
<dbReference type="Proteomes" id="UP000640786">
    <property type="component" value="Unassembled WGS sequence"/>
</dbReference>
<evidence type="ECO:0000256" key="3">
    <source>
        <dbReference type="PIRNR" id="PIRNR021362"/>
    </source>
</evidence>
<dbReference type="InterPro" id="IPR023214">
    <property type="entry name" value="HAD_sf"/>
</dbReference>
<dbReference type="EMBL" id="JACSQO010000004">
    <property type="protein sequence ID" value="MBD7944596.1"/>
    <property type="molecule type" value="Genomic_DNA"/>
</dbReference>
<name>A0ABR8R9V8_9BACI</name>
<keyword evidence="2 3" id="KW-0378">Hydrolase</keyword>
<dbReference type="PANTHER" id="PTHR35134:SF2">
    <property type="entry name" value="NUCLEOTIDASE YQFW-RELATED"/>
    <property type="match status" value="1"/>
</dbReference>
<evidence type="ECO:0000313" key="5">
    <source>
        <dbReference type="Proteomes" id="UP000640786"/>
    </source>
</evidence>
<dbReference type="InterPro" id="IPR010708">
    <property type="entry name" value="5'(3')-deoxyribonucleotidase"/>
</dbReference>
<proteinExistence type="inferred from homology"/>
<protein>
    <recommendedName>
        <fullName evidence="3">Nucleotidase</fullName>
        <ecNumber evidence="3">3.1.3.-</ecNumber>
    </recommendedName>
</protein>
<dbReference type="PIRSF" id="PIRSF021362">
    <property type="entry name" value="UCP021362_HAD"/>
    <property type="match status" value="1"/>
</dbReference>
<accession>A0ABR8R9V8</accession>
<sequence length="189" mass="22365">MKFGFDIDDTLINLREHAFHLYNKKLNQSVDLDVFRALQTVEIHEAFGLKKEDGNAMWRECMEEIYFTDCPSFEGALETLNSLDTDGHEIYYITSRPKKYCTQTREWMKAQGFPVKDDNFYCGMQDDEKIATIMKLELDYYFDDKPAVLETLKDVQTKVFIMDQSYNQSVEMPRMKQWIELDDILSNNK</sequence>
<reference evidence="4 5" key="1">
    <citation type="submission" date="2020-08" db="EMBL/GenBank/DDBJ databases">
        <title>A Genomic Blueprint of the Chicken Gut Microbiome.</title>
        <authorList>
            <person name="Gilroy R."/>
            <person name="Ravi A."/>
            <person name="Getino M."/>
            <person name="Pursley I."/>
            <person name="Horton D.L."/>
            <person name="Alikhan N.-F."/>
            <person name="Baker D."/>
            <person name="Gharbi K."/>
            <person name="Hall N."/>
            <person name="Watson M."/>
            <person name="Adriaenssens E.M."/>
            <person name="Foster-Nyarko E."/>
            <person name="Jarju S."/>
            <person name="Secka A."/>
            <person name="Antonio M."/>
            <person name="Oren A."/>
            <person name="Chaudhuri R."/>
            <person name="La Ragione R.M."/>
            <person name="Hildebrand F."/>
            <person name="Pallen M.J."/>
        </authorList>
    </citation>
    <scope>NUCLEOTIDE SEQUENCE [LARGE SCALE GENOMIC DNA]</scope>
    <source>
        <strain evidence="4 5">Sa2BUA9</strain>
    </source>
</reference>
<evidence type="ECO:0000256" key="1">
    <source>
        <dbReference type="ARBA" id="ARBA00009589"/>
    </source>
</evidence>
<dbReference type="Gene3D" id="3.40.50.1000">
    <property type="entry name" value="HAD superfamily/HAD-like"/>
    <property type="match status" value="1"/>
</dbReference>
<dbReference type="EC" id="3.1.3.-" evidence="3"/>
<dbReference type="Pfam" id="PF06941">
    <property type="entry name" value="NT5C"/>
    <property type="match status" value="1"/>
</dbReference>
<dbReference type="RefSeq" id="WP_144536182.1">
    <property type="nucleotide sequence ID" value="NZ_JACSQO010000004.1"/>
</dbReference>
<dbReference type="InterPro" id="IPR009206">
    <property type="entry name" value="Nucleotidase_putative"/>
</dbReference>
<comment type="similarity">
    <text evidence="1 3">Belongs to the 5'(3')-deoxyribonucleotidase family.</text>
</comment>
<dbReference type="InterPro" id="IPR036412">
    <property type="entry name" value="HAD-like_sf"/>
</dbReference>
<gene>
    <name evidence="4" type="ORF">H9650_10755</name>
</gene>
<dbReference type="SUPFAM" id="SSF56784">
    <property type="entry name" value="HAD-like"/>
    <property type="match status" value="1"/>
</dbReference>
<dbReference type="InterPro" id="IPR052419">
    <property type="entry name" value="5_3-deoxyribonucleotidase-like"/>
</dbReference>
<keyword evidence="5" id="KW-1185">Reference proteome</keyword>
<organism evidence="4 5">
    <name type="scientific">Psychrobacillus faecigallinarum</name>
    <dbReference type="NCBI Taxonomy" id="2762235"/>
    <lineage>
        <taxon>Bacteria</taxon>
        <taxon>Bacillati</taxon>
        <taxon>Bacillota</taxon>
        <taxon>Bacilli</taxon>
        <taxon>Bacillales</taxon>
        <taxon>Bacillaceae</taxon>
        <taxon>Psychrobacillus</taxon>
    </lineage>
</organism>
<dbReference type="PANTHER" id="PTHR35134">
    <property type="entry name" value="NUCLEOTIDASE YQFW-RELATED"/>
    <property type="match status" value="1"/>
</dbReference>